<organism evidence="2 3">
    <name type="scientific">Piedraia hortae CBS 480.64</name>
    <dbReference type="NCBI Taxonomy" id="1314780"/>
    <lineage>
        <taxon>Eukaryota</taxon>
        <taxon>Fungi</taxon>
        <taxon>Dikarya</taxon>
        <taxon>Ascomycota</taxon>
        <taxon>Pezizomycotina</taxon>
        <taxon>Dothideomycetes</taxon>
        <taxon>Dothideomycetidae</taxon>
        <taxon>Capnodiales</taxon>
        <taxon>Piedraiaceae</taxon>
        <taxon>Piedraia</taxon>
    </lineage>
</organism>
<name>A0A6A7C4C4_9PEZI</name>
<evidence type="ECO:0000313" key="3">
    <source>
        <dbReference type="Proteomes" id="UP000799421"/>
    </source>
</evidence>
<feature type="signal peptide" evidence="1">
    <location>
        <begin position="1"/>
        <end position="16"/>
    </location>
</feature>
<keyword evidence="1" id="KW-0732">Signal</keyword>
<dbReference type="OrthoDB" id="3642993at2759"/>
<keyword evidence="3" id="KW-1185">Reference proteome</keyword>
<protein>
    <submittedName>
        <fullName evidence="2">Uncharacterized protein</fullName>
    </submittedName>
</protein>
<dbReference type="EMBL" id="MU005968">
    <property type="protein sequence ID" value="KAF2862092.1"/>
    <property type="molecule type" value="Genomic_DNA"/>
</dbReference>
<dbReference type="AlphaFoldDB" id="A0A6A7C4C4"/>
<feature type="chain" id="PRO_5025436282" evidence="1">
    <location>
        <begin position="17"/>
        <end position="164"/>
    </location>
</feature>
<evidence type="ECO:0000256" key="1">
    <source>
        <dbReference type="SAM" id="SignalP"/>
    </source>
</evidence>
<accession>A0A6A7C4C4</accession>
<reference evidence="2" key="1">
    <citation type="journal article" date="2020" name="Stud. Mycol.">
        <title>101 Dothideomycetes genomes: a test case for predicting lifestyles and emergence of pathogens.</title>
        <authorList>
            <person name="Haridas S."/>
            <person name="Albert R."/>
            <person name="Binder M."/>
            <person name="Bloem J."/>
            <person name="Labutti K."/>
            <person name="Salamov A."/>
            <person name="Andreopoulos B."/>
            <person name="Baker S."/>
            <person name="Barry K."/>
            <person name="Bills G."/>
            <person name="Bluhm B."/>
            <person name="Cannon C."/>
            <person name="Castanera R."/>
            <person name="Culley D."/>
            <person name="Daum C."/>
            <person name="Ezra D."/>
            <person name="Gonzalez J."/>
            <person name="Henrissat B."/>
            <person name="Kuo A."/>
            <person name="Liang C."/>
            <person name="Lipzen A."/>
            <person name="Lutzoni F."/>
            <person name="Magnuson J."/>
            <person name="Mondo S."/>
            <person name="Nolan M."/>
            <person name="Ohm R."/>
            <person name="Pangilinan J."/>
            <person name="Park H.-J."/>
            <person name="Ramirez L."/>
            <person name="Alfaro M."/>
            <person name="Sun H."/>
            <person name="Tritt A."/>
            <person name="Yoshinaga Y."/>
            <person name="Zwiers L.-H."/>
            <person name="Turgeon B."/>
            <person name="Goodwin S."/>
            <person name="Spatafora J."/>
            <person name="Crous P."/>
            <person name="Grigoriev I."/>
        </authorList>
    </citation>
    <scope>NUCLEOTIDE SEQUENCE</scope>
    <source>
        <strain evidence="2">CBS 480.64</strain>
    </source>
</reference>
<proteinExistence type="predicted"/>
<gene>
    <name evidence="2" type="ORF">K470DRAFT_213628</name>
</gene>
<dbReference type="Proteomes" id="UP000799421">
    <property type="component" value="Unassembled WGS sequence"/>
</dbReference>
<sequence length="164" mass="17495">MHYSLILISLAAATQGLYFHVSPLTITDKGKDGGCVDFTVNNPDAVYEQGGHDSATCSLPCSGSPPSCWSHCDSGHGSSAYYARVTPGSYQSASKYSIDIWQPYVYELANHNNGTVEISTDNANAHYECAPQGQYTTCETKDGGAFDTAVHPYYGGSTPADPFC</sequence>
<evidence type="ECO:0000313" key="2">
    <source>
        <dbReference type="EMBL" id="KAF2862092.1"/>
    </source>
</evidence>